<dbReference type="InterPro" id="IPR000387">
    <property type="entry name" value="Tyr_Pase_dom"/>
</dbReference>
<reference evidence="5" key="1">
    <citation type="submission" date="2020-04" db="EMBL/GenBank/DDBJ databases">
        <title>Analysis of mating type loci in Filobasidium floriforme.</title>
        <authorList>
            <person name="Nowrousian M."/>
        </authorList>
    </citation>
    <scope>NUCLEOTIDE SEQUENCE</scope>
    <source>
        <strain evidence="5">CBS 6242</strain>
    </source>
</reference>
<evidence type="ECO:0000256" key="1">
    <source>
        <dbReference type="ARBA" id="ARBA00009649"/>
    </source>
</evidence>
<evidence type="ECO:0000259" key="3">
    <source>
        <dbReference type="PROSITE" id="PS50054"/>
    </source>
</evidence>
<feature type="region of interest" description="Disordered" evidence="2">
    <location>
        <begin position="227"/>
        <end position="253"/>
    </location>
</feature>
<dbReference type="Proteomes" id="UP000812966">
    <property type="component" value="Unassembled WGS sequence"/>
</dbReference>
<dbReference type="InterPro" id="IPR052449">
    <property type="entry name" value="STYX-Interacting_Phosphatase"/>
</dbReference>
<feature type="domain" description="Tyrosine specific protein phosphatases" evidence="4">
    <location>
        <begin position="140"/>
        <end position="197"/>
    </location>
</feature>
<dbReference type="GO" id="GO:0005737">
    <property type="term" value="C:cytoplasm"/>
    <property type="evidence" value="ECO:0007669"/>
    <property type="project" value="TreeGrafter"/>
</dbReference>
<dbReference type="Pfam" id="PF00782">
    <property type="entry name" value="DSPc"/>
    <property type="match status" value="1"/>
</dbReference>
<dbReference type="PROSITE" id="PS50056">
    <property type="entry name" value="TYR_PHOSPHATASE_2"/>
    <property type="match status" value="1"/>
</dbReference>
<protein>
    <recommendedName>
        <fullName evidence="7">Protein-tyrosine-phosphatase</fullName>
    </recommendedName>
</protein>
<comment type="caution">
    <text evidence="5">The sequence shown here is derived from an EMBL/GenBank/DDBJ whole genome shotgun (WGS) entry which is preliminary data.</text>
</comment>
<evidence type="ECO:0000313" key="5">
    <source>
        <dbReference type="EMBL" id="KAG7571532.1"/>
    </source>
</evidence>
<dbReference type="PANTHER" id="PTHR46588">
    <property type="entry name" value="SERINE/THREONINE/TYROSINE-INTERACTING PROTEIN"/>
    <property type="match status" value="1"/>
</dbReference>
<dbReference type="GO" id="GO:0070372">
    <property type="term" value="P:regulation of ERK1 and ERK2 cascade"/>
    <property type="evidence" value="ECO:0007669"/>
    <property type="project" value="TreeGrafter"/>
</dbReference>
<evidence type="ECO:0000259" key="4">
    <source>
        <dbReference type="PROSITE" id="PS50056"/>
    </source>
</evidence>
<proteinExistence type="inferred from homology"/>
<dbReference type="GO" id="GO:0062026">
    <property type="term" value="P:negative regulation of SCF-dependent proteasomal ubiquitin-dependent catabolic process"/>
    <property type="evidence" value="ECO:0007669"/>
    <property type="project" value="TreeGrafter"/>
</dbReference>
<dbReference type="SMART" id="SM00195">
    <property type="entry name" value="DSPc"/>
    <property type="match status" value="1"/>
</dbReference>
<feature type="region of interest" description="Disordered" evidence="2">
    <location>
        <begin position="1"/>
        <end position="61"/>
    </location>
</feature>
<sequence length="278" mass="31630">MTMDVDTPAPPVPFNGFPALDNQNHNHNADPSSSCSAEKPHVPFPPYRPKSSPDADLELPKPKTEWTYDMRHGMQNVAPYLWLGSSSAAREISELKLKRVSHILILRDPREASYVRPMHPTQFCYHIIEMHDDQNQRIIAHFNPAIEFIQQAIQKNGTVLVYCHTGITLSPTIVIAYIMAAYRKTTEEAIAHVQAHRYCLSVKPNFGKQLREWQAIYQAKLAVSASESSAQQGPKRRVDDMEQDEETVMNEGRTIRKMPANSTWIKDGKEMGDYRPYG</sequence>
<dbReference type="InterPro" id="IPR000340">
    <property type="entry name" value="Dual-sp_phosphatase_cat-dom"/>
</dbReference>
<feature type="compositionally biased region" description="Polar residues" evidence="2">
    <location>
        <begin position="21"/>
        <end position="36"/>
    </location>
</feature>
<evidence type="ECO:0000256" key="2">
    <source>
        <dbReference type="SAM" id="MobiDB-lite"/>
    </source>
</evidence>
<feature type="domain" description="Tyrosine-protein phosphatase" evidence="3">
    <location>
        <begin position="73"/>
        <end position="219"/>
    </location>
</feature>
<dbReference type="GO" id="GO:1990444">
    <property type="term" value="F:F-box domain binding"/>
    <property type="evidence" value="ECO:0007669"/>
    <property type="project" value="TreeGrafter"/>
</dbReference>
<dbReference type="AlphaFoldDB" id="A0A8K0JT23"/>
<dbReference type="InterPro" id="IPR029021">
    <property type="entry name" value="Prot-tyrosine_phosphatase-like"/>
</dbReference>
<accession>A0A8K0JT23</accession>
<dbReference type="PROSITE" id="PS50054">
    <property type="entry name" value="TYR_PHOSPHATASE_DUAL"/>
    <property type="match status" value="1"/>
</dbReference>
<dbReference type="EMBL" id="JABELV010000006">
    <property type="protein sequence ID" value="KAG7571532.1"/>
    <property type="molecule type" value="Genomic_DNA"/>
</dbReference>
<evidence type="ECO:0008006" key="7">
    <source>
        <dbReference type="Google" id="ProtNLM"/>
    </source>
</evidence>
<feature type="region of interest" description="Disordered" evidence="2">
    <location>
        <begin position="259"/>
        <end position="278"/>
    </location>
</feature>
<evidence type="ECO:0000313" key="6">
    <source>
        <dbReference type="Proteomes" id="UP000812966"/>
    </source>
</evidence>
<comment type="similarity">
    <text evidence="1">Belongs to the protein-tyrosine phosphatase family. Non-receptor class subfamily.</text>
</comment>
<keyword evidence="6" id="KW-1185">Reference proteome</keyword>
<dbReference type="InterPro" id="IPR020422">
    <property type="entry name" value="TYR_PHOSPHATASE_DUAL_dom"/>
</dbReference>
<name>A0A8K0JT23_9TREE</name>
<dbReference type="CDD" id="cd14498">
    <property type="entry name" value="DSP"/>
    <property type="match status" value="1"/>
</dbReference>
<dbReference type="SUPFAM" id="SSF52799">
    <property type="entry name" value="(Phosphotyrosine protein) phosphatases II"/>
    <property type="match status" value="1"/>
</dbReference>
<dbReference type="GO" id="GO:0005654">
    <property type="term" value="C:nucleoplasm"/>
    <property type="evidence" value="ECO:0007669"/>
    <property type="project" value="TreeGrafter"/>
</dbReference>
<feature type="compositionally biased region" description="Basic and acidic residues" evidence="2">
    <location>
        <begin position="266"/>
        <end position="278"/>
    </location>
</feature>
<organism evidence="5 6">
    <name type="scientific">Filobasidium floriforme</name>
    <dbReference type="NCBI Taxonomy" id="5210"/>
    <lineage>
        <taxon>Eukaryota</taxon>
        <taxon>Fungi</taxon>
        <taxon>Dikarya</taxon>
        <taxon>Basidiomycota</taxon>
        <taxon>Agaricomycotina</taxon>
        <taxon>Tremellomycetes</taxon>
        <taxon>Filobasidiales</taxon>
        <taxon>Filobasidiaceae</taxon>
        <taxon>Filobasidium</taxon>
    </lineage>
</organism>
<dbReference type="PANTHER" id="PTHR46588:SF1">
    <property type="entry name" value="SERINE_THREONINE_TYROSINE-INTERACTING PROTEIN"/>
    <property type="match status" value="1"/>
</dbReference>
<dbReference type="GO" id="GO:0140096">
    <property type="term" value="F:catalytic activity, acting on a protein"/>
    <property type="evidence" value="ECO:0007669"/>
    <property type="project" value="UniProtKB-ARBA"/>
</dbReference>
<gene>
    <name evidence="5" type="ORF">FFLO_00548</name>
</gene>
<dbReference type="Gene3D" id="3.90.190.10">
    <property type="entry name" value="Protein tyrosine phosphatase superfamily"/>
    <property type="match status" value="1"/>
</dbReference>